<keyword evidence="1" id="KW-0472">Membrane</keyword>
<name>A0A1Q9BW58_SYMMI</name>
<evidence type="ECO:0000256" key="1">
    <source>
        <dbReference type="SAM" id="Phobius"/>
    </source>
</evidence>
<keyword evidence="1" id="KW-0812">Transmembrane</keyword>
<keyword evidence="3" id="KW-1185">Reference proteome</keyword>
<proteinExistence type="predicted"/>
<feature type="transmembrane region" description="Helical" evidence="1">
    <location>
        <begin position="87"/>
        <end position="107"/>
    </location>
</feature>
<dbReference type="Proteomes" id="UP000186817">
    <property type="component" value="Unassembled WGS sequence"/>
</dbReference>
<dbReference type="EMBL" id="LSRX01003073">
    <property type="protein sequence ID" value="OLP74896.1"/>
    <property type="molecule type" value="Genomic_DNA"/>
</dbReference>
<accession>A0A1Q9BW58</accession>
<organism evidence="2 3">
    <name type="scientific">Symbiodinium microadriaticum</name>
    <name type="common">Dinoflagellate</name>
    <name type="synonym">Zooxanthella microadriatica</name>
    <dbReference type="NCBI Taxonomy" id="2951"/>
    <lineage>
        <taxon>Eukaryota</taxon>
        <taxon>Sar</taxon>
        <taxon>Alveolata</taxon>
        <taxon>Dinophyceae</taxon>
        <taxon>Suessiales</taxon>
        <taxon>Symbiodiniaceae</taxon>
        <taxon>Symbiodinium</taxon>
    </lineage>
</organism>
<reference evidence="2 3" key="1">
    <citation type="submission" date="2016-02" db="EMBL/GenBank/DDBJ databases">
        <title>Genome analysis of coral dinoflagellate symbionts highlights evolutionary adaptations to a symbiotic lifestyle.</title>
        <authorList>
            <person name="Aranda M."/>
            <person name="Li Y."/>
            <person name="Liew Y.J."/>
            <person name="Baumgarten S."/>
            <person name="Simakov O."/>
            <person name="Wilson M."/>
            <person name="Piel J."/>
            <person name="Ashoor H."/>
            <person name="Bougouffa S."/>
            <person name="Bajic V.B."/>
            <person name="Ryu T."/>
            <person name="Ravasi T."/>
            <person name="Bayer T."/>
            <person name="Micklem G."/>
            <person name="Kim H."/>
            <person name="Bhak J."/>
            <person name="Lajeunesse T.C."/>
            <person name="Voolstra C.R."/>
        </authorList>
    </citation>
    <scope>NUCLEOTIDE SEQUENCE [LARGE SCALE GENOMIC DNA]</scope>
    <source>
        <strain evidence="2 3">CCMP2467</strain>
    </source>
</reference>
<feature type="transmembrane region" description="Helical" evidence="1">
    <location>
        <begin position="127"/>
        <end position="151"/>
    </location>
</feature>
<dbReference type="OrthoDB" id="10635344at2759"/>
<evidence type="ECO:0000313" key="3">
    <source>
        <dbReference type="Proteomes" id="UP000186817"/>
    </source>
</evidence>
<protein>
    <submittedName>
        <fullName evidence="2">Uncharacterized protein</fullName>
    </submittedName>
</protein>
<dbReference type="AlphaFoldDB" id="A0A1Q9BW58"/>
<keyword evidence="1" id="KW-1133">Transmembrane helix</keyword>
<evidence type="ECO:0000313" key="2">
    <source>
        <dbReference type="EMBL" id="OLP74896.1"/>
    </source>
</evidence>
<sequence length="406" mass="45468">MFWCRSLFLSWVRSGSLPFASLWCRDLRLPWLLVTSVRACFQVGWLPVAAGSFPLLPGPQIAWLLVTSVCAFFQVGWLCFAGGRGLLSFGAGTSDCLAVGTCLRAFFQVGLLPVAVGSFPLLPGPHFAWLLVTSVCAFFQVPVAASSFLLLPGRLASFYRWPRAPSCCCRDLARPFQVWRVMECPAAAEAIVEYLCPRFWMGEEEIDAIGRRMVAHNRHVHQCLVMGSQVLHLLCASKRLRSVVDQKRLRQLKSFHSKLHTAFLVACLSDIRGDSFPAFAMVALRAFLLRQRPGPGRRMALLLRNLFVASRPERRLSAIELLALADMPEDGVLEVVVVEAARLLSGMEQPKKEKPVKFVYYIDGHQVFIDELWWRRLSPEEQAIFIEGVRAGLRATPVPPNDEEAL</sequence>
<gene>
    <name evidence="2" type="ORF">AK812_SmicGene45429</name>
</gene>
<comment type="caution">
    <text evidence="2">The sequence shown here is derived from an EMBL/GenBank/DDBJ whole genome shotgun (WGS) entry which is preliminary data.</text>
</comment>
<feature type="transmembrane region" description="Helical" evidence="1">
    <location>
        <begin position="61"/>
        <end position="80"/>
    </location>
</feature>